<evidence type="ECO:0000313" key="7">
    <source>
        <dbReference type="Proteomes" id="UP001195483"/>
    </source>
</evidence>
<evidence type="ECO:0000256" key="3">
    <source>
        <dbReference type="ARBA" id="ARBA00023054"/>
    </source>
</evidence>
<evidence type="ECO:0000256" key="5">
    <source>
        <dbReference type="SAM" id="Coils"/>
    </source>
</evidence>
<accession>A0AAE0T145</accession>
<evidence type="ECO:0000256" key="1">
    <source>
        <dbReference type="ARBA" id="ARBA00004123"/>
    </source>
</evidence>
<reference evidence="6" key="3">
    <citation type="submission" date="2023-05" db="EMBL/GenBank/DDBJ databases">
        <authorList>
            <person name="Smith C.H."/>
        </authorList>
    </citation>
    <scope>NUCLEOTIDE SEQUENCE</scope>
    <source>
        <strain evidence="6">CHS0354</strain>
        <tissue evidence="6">Mantle</tissue>
    </source>
</reference>
<keyword evidence="3 5" id="KW-0175">Coiled coil</keyword>
<dbReference type="GO" id="GO:0006406">
    <property type="term" value="P:mRNA export from nucleus"/>
    <property type="evidence" value="ECO:0007669"/>
    <property type="project" value="TreeGrafter"/>
</dbReference>
<evidence type="ECO:0000256" key="4">
    <source>
        <dbReference type="ARBA" id="ARBA00023242"/>
    </source>
</evidence>
<proteinExistence type="inferred from homology"/>
<evidence type="ECO:0000313" key="6">
    <source>
        <dbReference type="EMBL" id="KAK3601779.1"/>
    </source>
</evidence>
<reference evidence="6" key="1">
    <citation type="journal article" date="2021" name="Genome Biol. Evol.">
        <title>A High-Quality Reference Genome for a Parasitic Bivalve with Doubly Uniparental Inheritance (Bivalvia: Unionida).</title>
        <authorList>
            <person name="Smith C.H."/>
        </authorList>
    </citation>
    <scope>NUCLEOTIDE SEQUENCE</scope>
    <source>
        <strain evidence="6">CHS0354</strain>
    </source>
</reference>
<reference evidence="6" key="2">
    <citation type="journal article" date="2021" name="Genome Biol. Evol.">
        <title>Developing a high-quality reference genome for a parasitic bivalve with doubly uniparental inheritance (Bivalvia: Unionida).</title>
        <authorList>
            <person name="Smith C.H."/>
        </authorList>
    </citation>
    <scope>NUCLEOTIDE SEQUENCE</scope>
    <source>
        <strain evidence="6">CHS0354</strain>
        <tissue evidence="6">Mantle</tissue>
    </source>
</reference>
<dbReference type="GO" id="GO:0000445">
    <property type="term" value="C:THO complex part of transcription export complex"/>
    <property type="evidence" value="ECO:0007669"/>
    <property type="project" value="InterPro"/>
</dbReference>
<dbReference type="PANTHER" id="PTHR23405">
    <property type="entry name" value="MAINTENANCE OF KILLER 16 MAK16 PROTEIN-RELATED"/>
    <property type="match status" value="1"/>
</dbReference>
<evidence type="ECO:0000256" key="2">
    <source>
        <dbReference type="ARBA" id="ARBA00006482"/>
    </source>
</evidence>
<organism evidence="6 7">
    <name type="scientific">Potamilus streckersoni</name>
    <dbReference type="NCBI Taxonomy" id="2493646"/>
    <lineage>
        <taxon>Eukaryota</taxon>
        <taxon>Metazoa</taxon>
        <taxon>Spiralia</taxon>
        <taxon>Lophotrochozoa</taxon>
        <taxon>Mollusca</taxon>
        <taxon>Bivalvia</taxon>
        <taxon>Autobranchia</taxon>
        <taxon>Heteroconchia</taxon>
        <taxon>Palaeoheterodonta</taxon>
        <taxon>Unionida</taxon>
        <taxon>Unionoidea</taxon>
        <taxon>Unionidae</taxon>
        <taxon>Ambleminae</taxon>
        <taxon>Lampsilini</taxon>
        <taxon>Potamilus</taxon>
    </lineage>
</organism>
<comment type="similarity">
    <text evidence="2">Belongs to the THOC7 family.</text>
</comment>
<dbReference type="EMBL" id="JAEAOA010001004">
    <property type="protein sequence ID" value="KAK3601779.1"/>
    <property type="molecule type" value="Genomic_DNA"/>
</dbReference>
<keyword evidence="4" id="KW-0539">Nucleus</keyword>
<dbReference type="GO" id="GO:0006397">
    <property type="term" value="P:mRNA processing"/>
    <property type="evidence" value="ECO:0007669"/>
    <property type="project" value="InterPro"/>
</dbReference>
<keyword evidence="7" id="KW-1185">Reference proteome</keyword>
<comment type="subcellular location">
    <subcellularLocation>
        <location evidence="1">Nucleus</location>
    </subcellularLocation>
</comment>
<gene>
    <name evidence="6" type="ORF">CHS0354_016146</name>
</gene>
<protein>
    <recommendedName>
        <fullName evidence="8">THO complex subunit 7 homolog</fullName>
    </recommendedName>
</protein>
<evidence type="ECO:0008006" key="8">
    <source>
        <dbReference type="Google" id="ProtNLM"/>
    </source>
</evidence>
<sequence>MAVNDDEIIKKRLLIDGDGGNDDKRITNLLKTLIRWCHSSESDEESRLTCQRMLATLAQCEHTMEKSATVYHMNLMEQANYDNLSREIEEKIQAAMEKINECKNELQQAKRIRKHRQEYDALAKVIQQHPDRQDTTKKLEMLDKELAVLEGTKESLEHKLDMRRKQFHVLIAAIHELQSVIEEDEKTSEMDTL</sequence>
<dbReference type="AlphaFoldDB" id="A0AAE0T145"/>
<comment type="caution">
    <text evidence="6">The sequence shown here is derived from an EMBL/GenBank/DDBJ whole genome shotgun (WGS) entry which is preliminary data.</text>
</comment>
<dbReference type="InterPro" id="IPR008501">
    <property type="entry name" value="THOC7/Mft1"/>
</dbReference>
<feature type="coiled-coil region" evidence="5">
    <location>
        <begin position="81"/>
        <end position="159"/>
    </location>
</feature>
<name>A0AAE0T145_9BIVA</name>
<dbReference type="Proteomes" id="UP001195483">
    <property type="component" value="Unassembled WGS sequence"/>
</dbReference>
<dbReference type="PANTHER" id="PTHR23405:SF5">
    <property type="entry name" value="THO COMPLEX SUBUNIT 7 HOMOLOG"/>
    <property type="match status" value="1"/>
</dbReference>
<dbReference type="Pfam" id="PF05615">
    <property type="entry name" value="THOC7"/>
    <property type="match status" value="1"/>
</dbReference>